<dbReference type="Proteomes" id="UP001371456">
    <property type="component" value="Unassembled WGS sequence"/>
</dbReference>
<gene>
    <name evidence="1" type="ORF">RDI58_014958</name>
</gene>
<proteinExistence type="predicted"/>
<sequence length="39" mass="4688">MIFFTMQTKCVWHPCYENKINSIFEKNACIRVAEIMFEA</sequence>
<evidence type="ECO:0000313" key="2">
    <source>
        <dbReference type="Proteomes" id="UP001371456"/>
    </source>
</evidence>
<accession>A0AAN8YEH7</accession>
<protein>
    <submittedName>
        <fullName evidence="1">Uncharacterized protein</fullName>
    </submittedName>
</protein>
<dbReference type="EMBL" id="JBANQN010000006">
    <property type="protein sequence ID" value="KAK6786433.1"/>
    <property type="molecule type" value="Genomic_DNA"/>
</dbReference>
<evidence type="ECO:0000313" key="1">
    <source>
        <dbReference type="EMBL" id="KAK6786433.1"/>
    </source>
</evidence>
<name>A0AAN8YEH7_SOLBU</name>
<comment type="caution">
    <text evidence="1">The sequence shown here is derived from an EMBL/GenBank/DDBJ whole genome shotgun (WGS) entry which is preliminary data.</text>
</comment>
<dbReference type="AlphaFoldDB" id="A0AAN8YEH7"/>
<reference evidence="1 2" key="1">
    <citation type="submission" date="2024-02" db="EMBL/GenBank/DDBJ databases">
        <title>de novo genome assembly of Solanum bulbocastanum strain 11H21.</title>
        <authorList>
            <person name="Hosaka A.J."/>
        </authorList>
    </citation>
    <scope>NUCLEOTIDE SEQUENCE [LARGE SCALE GENOMIC DNA]</scope>
    <source>
        <tissue evidence="1">Young leaves</tissue>
    </source>
</reference>
<keyword evidence="2" id="KW-1185">Reference proteome</keyword>
<organism evidence="1 2">
    <name type="scientific">Solanum bulbocastanum</name>
    <name type="common">Wild potato</name>
    <dbReference type="NCBI Taxonomy" id="147425"/>
    <lineage>
        <taxon>Eukaryota</taxon>
        <taxon>Viridiplantae</taxon>
        <taxon>Streptophyta</taxon>
        <taxon>Embryophyta</taxon>
        <taxon>Tracheophyta</taxon>
        <taxon>Spermatophyta</taxon>
        <taxon>Magnoliopsida</taxon>
        <taxon>eudicotyledons</taxon>
        <taxon>Gunneridae</taxon>
        <taxon>Pentapetalae</taxon>
        <taxon>asterids</taxon>
        <taxon>lamiids</taxon>
        <taxon>Solanales</taxon>
        <taxon>Solanaceae</taxon>
        <taxon>Solanoideae</taxon>
        <taxon>Solaneae</taxon>
        <taxon>Solanum</taxon>
    </lineage>
</organism>